<feature type="region of interest" description="Disordered" evidence="1">
    <location>
        <begin position="498"/>
        <end position="525"/>
    </location>
</feature>
<feature type="compositionally biased region" description="Pro residues" evidence="1">
    <location>
        <begin position="103"/>
        <end position="112"/>
    </location>
</feature>
<feature type="compositionally biased region" description="Polar residues" evidence="1">
    <location>
        <begin position="88"/>
        <end position="97"/>
    </location>
</feature>
<feature type="compositionally biased region" description="Basic and acidic residues" evidence="1">
    <location>
        <begin position="193"/>
        <end position="205"/>
    </location>
</feature>
<proteinExistence type="predicted"/>
<evidence type="ECO:0000313" key="2">
    <source>
        <dbReference type="EMBL" id="KAG0024401.1"/>
    </source>
</evidence>
<comment type="caution">
    <text evidence="2">The sequence shown here is derived from an EMBL/GenBank/DDBJ whole genome shotgun (WGS) entry which is preliminary data.</text>
</comment>
<feature type="compositionally biased region" description="Basic and acidic residues" evidence="1">
    <location>
        <begin position="341"/>
        <end position="351"/>
    </location>
</feature>
<feature type="compositionally biased region" description="Low complexity" evidence="1">
    <location>
        <begin position="311"/>
        <end position="327"/>
    </location>
</feature>
<feature type="compositionally biased region" description="Polar residues" evidence="1">
    <location>
        <begin position="40"/>
        <end position="61"/>
    </location>
</feature>
<reference evidence="2" key="1">
    <citation type="journal article" date="2020" name="Fungal Divers.">
        <title>Resolving the Mortierellaceae phylogeny through synthesis of multi-gene phylogenetics and phylogenomics.</title>
        <authorList>
            <person name="Vandepol N."/>
            <person name="Liber J."/>
            <person name="Desiro A."/>
            <person name="Na H."/>
            <person name="Kennedy M."/>
            <person name="Barry K."/>
            <person name="Grigoriev I.V."/>
            <person name="Miller A.N."/>
            <person name="O'Donnell K."/>
            <person name="Stajich J.E."/>
            <person name="Bonito G."/>
        </authorList>
    </citation>
    <scope>NUCLEOTIDE SEQUENCE</scope>
    <source>
        <strain evidence="2">NRRL 2769</strain>
    </source>
</reference>
<evidence type="ECO:0000313" key="3">
    <source>
        <dbReference type="Proteomes" id="UP000703661"/>
    </source>
</evidence>
<keyword evidence="3" id="KW-1185">Reference proteome</keyword>
<feature type="compositionally biased region" description="Basic and acidic residues" evidence="1">
    <location>
        <begin position="220"/>
        <end position="237"/>
    </location>
</feature>
<dbReference type="EMBL" id="JAAAID010000019">
    <property type="protein sequence ID" value="KAG0024401.1"/>
    <property type="molecule type" value="Genomic_DNA"/>
</dbReference>
<feature type="region of interest" description="Disordered" evidence="1">
    <location>
        <begin position="88"/>
        <end position="126"/>
    </location>
</feature>
<feature type="region of interest" description="Disordered" evidence="1">
    <location>
        <begin position="23"/>
        <end position="72"/>
    </location>
</feature>
<feature type="compositionally biased region" description="Polar residues" evidence="1">
    <location>
        <begin position="166"/>
        <end position="176"/>
    </location>
</feature>
<sequence>MYMLHSEDLSVAEFAKLAGITILPEEDEDSTSTSGEPSPNHSSVTSQGMTRPGTGSTANTLDSDRHLTCGSMGSSKLLKKASIWDPQFWTSPSQDGASQSVAPSPPPSPLPPSSVSISTPASPPLIPLMAGLEVSNISRQSIRSLDSGSSIMLNSTTPESGGHENAGSSLVTNREGFTSPVVPPRRVGQTPHPSKESIELSRRLSREMSYTSLTAIAIELRGDQDTKQSTEGAKSEYHSVQQGTQQQQQQLRDVEVEVAPPVIRLEPSEPAEQAGKNLQSQRLAYSVAFHALQPARSKPNACRRPCFHPGSSKASRTRSPSPSPLSRQLEMSDSEGFDSPMEEKDGFDFKETPAGSMLVGSAPQKASTHTPAPRNSRFEISHGVEDTDTESDSLGSTSEGYDASLYHHQSQSLPLILSNHPQDVEPQSSSSKPASPRPPNSDPVRKFTPGTKVGRFTLVQETSTKHADVLRAQQEQDQHKRWMYQRRVSMGDMYPSRFYSDDESDHNVESEDLTGTKTHRRYSTASGVSGAAIEQVNPTLGPEENVVIFQRKRVRRLQQQQ</sequence>
<name>A0A9P6T4P7_9FUNG</name>
<feature type="region of interest" description="Disordered" evidence="1">
    <location>
        <begin position="145"/>
        <end position="205"/>
    </location>
</feature>
<protein>
    <submittedName>
        <fullName evidence="2">Uncharacterized protein</fullName>
    </submittedName>
</protein>
<accession>A0A9P6T4P7</accession>
<dbReference type="Proteomes" id="UP000703661">
    <property type="component" value="Unassembled WGS sequence"/>
</dbReference>
<feature type="compositionally biased region" description="Basic and acidic residues" evidence="1">
    <location>
        <begin position="376"/>
        <end position="385"/>
    </location>
</feature>
<dbReference type="OrthoDB" id="2447551at2759"/>
<feature type="region of interest" description="Disordered" evidence="1">
    <location>
        <begin position="295"/>
        <end position="453"/>
    </location>
</feature>
<feature type="compositionally biased region" description="Low complexity" evidence="1">
    <location>
        <begin position="241"/>
        <end position="250"/>
    </location>
</feature>
<dbReference type="AlphaFoldDB" id="A0A9P6T4P7"/>
<organism evidence="2 3">
    <name type="scientific">Entomortierella chlamydospora</name>
    <dbReference type="NCBI Taxonomy" id="101097"/>
    <lineage>
        <taxon>Eukaryota</taxon>
        <taxon>Fungi</taxon>
        <taxon>Fungi incertae sedis</taxon>
        <taxon>Mucoromycota</taxon>
        <taxon>Mortierellomycotina</taxon>
        <taxon>Mortierellomycetes</taxon>
        <taxon>Mortierellales</taxon>
        <taxon>Mortierellaceae</taxon>
        <taxon>Entomortierella</taxon>
    </lineage>
</organism>
<evidence type="ECO:0000256" key="1">
    <source>
        <dbReference type="SAM" id="MobiDB-lite"/>
    </source>
</evidence>
<feature type="region of interest" description="Disordered" evidence="1">
    <location>
        <begin position="220"/>
        <end position="278"/>
    </location>
</feature>
<feature type="compositionally biased region" description="Polar residues" evidence="1">
    <location>
        <begin position="145"/>
        <end position="159"/>
    </location>
</feature>
<gene>
    <name evidence="2" type="ORF">BGZ80_003407</name>
</gene>